<dbReference type="AlphaFoldDB" id="A0A7W9CVP8"/>
<gene>
    <name evidence="4" type="ORF">GGQ63_001583</name>
</gene>
<feature type="domain" description="Peptidoglycan binding-like" evidence="2">
    <location>
        <begin position="361"/>
        <end position="415"/>
    </location>
</feature>
<evidence type="ECO:0000313" key="5">
    <source>
        <dbReference type="Proteomes" id="UP000523821"/>
    </source>
</evidence>
<dbReference type="InterPro" id="IPR031304">
    <property type="entry name" value="SLT_2"/>
</dbReference>
<dbReference type="Gene3D" id="1.10.530.10">
    <property type="match status" value="1"/>
</dbReference>
<keyword evidence="5" id="KW-1185">Reference proteome</keyword>
<dbReference type="InterPro" id="IPR036365">
    <property type="entry name" value="PGBD-like_sf"/>
</dbReference>
<feature type="domain" description="Transglycosylase SLT" evidence="3">
    <location>
        <begin position="43"/>
        <end position="339"/>
    </location>
</feature>
<dbReference type="SUPFAM" id="SSF53955">
    <property type="entry name" value="Lysozyme-like"/>
    <property type="match status" value="1"/>
</dbReference>
<dbReference type="EMBL" id="JACHOO010000003">
    <property type="protein sequence ID" value="MBB5752529.1"/>
    <property type="molecule type" value="Genomic_DNA"/>
</dbReference>
<dbReference type="Gene3D" id="1.10.8.350">
    <property type="entry name" value="Bacterial muramidase"/>
    <property type="match status" value="1"/>
</dbReference>
<organism evidence="4 5">
    <name type="scientific">Prosthecomicrobium pneumaticum</name>
    <dbReference type="NCBI Taxonomy" id="81895"/>
    <lineage>
        <taxon>Bacteria</taxon>
        <taxon>Pseudomonadati</taxon>
        <taxon>Pseudomonadota</taxon>
        <taxon>Alphaproteobacteria</taxon>
        <taxon>Hyphomicrobiales</taxon>
        <taxon>Kaistiaceae</taxon>
        <taxon>Prosthecomicrobium</taxon>
    </lineage>
</organism>
<dbReference type="InterPro" id="IPR023346">
    <property type="entry name" value="Lysozyme-like_dom_sf"/>
</dbReference>
<feature type="signal peptide" evidence="1">
    <location>
        <begin position="1"/>
        <end position="39"/>
    </location>
</feature>
<dbReference type="PANTHER" id="PTHR30163:SF8">
    <property type="entry name" value="LYTIC MUREIN TRANSGLYCOSYLASE"/>
    <property type="match status" value="1"/>
</dbReference>
<dbReference type="InterPro" id="IPR043426">
    <property type="entry name" value="MltB-like"/>
</dbReference>
<protein>
    <submittedName>
        <fullName evidence="4">Membrane-bound lytic murein transglycosylase B</fullName>
    </submittedName>
</protein>
<dbReference type="SUPFAM" id="SSF47090">
    <property type="entry name" value="PGBD-like"/>
    <property type="match status" value="1"/>
</dbReference>
<dbReference type="GO" id="GO:0008933">
    <property type="term" value="F:peptidoglycan lytic transglycosylase activity"/>
    <property type="evidence" value="ECO:0007669"/>
    <property type="project" value="TreeGrafter"/>
</dbReference>
<evidence type="ECO:0000256" key="1">
    <source>
        <dbReference type="SAM" id="SignalP"/>
    </source>
</evidence>
<comment type="caution">
    <text evidence="4">The sequence shown here is derived from an EMBL/GenBank/DDBJ whole genome shotgun (WGS) entry which is preliminary data.</text>
</comment>
<dbReference type="Pfam" id="PF13406">
    <property type="entry name" value="SLT_2"/>
    <property type="match status" value="1"/>
</dbReference>
<name>A0A7W9CVP8_9HYPH</name>
<proteinExistence type="predicted"/>
<evidence type="ECO:0000313" key="4">
    <source>
        <dbReference type="EMBL" id="MBB5752529.1"/>
    </source>
</evidence>
<dbReference type="InterPro" id="IPR002477">
    <property type="entry name" value="Peptidoglycan-bd-like"/>
</dbReference>
<dbReference type="Pfam" id="PF01471">
    <property type="entry name" value="PG_binding_1"/>
    <property type="match status" value="1"/>
</dbReference>
<accession>A0A7W9CVP8</accession>
<dbReference type="InterPro" id="IPR011970">
    <property type="entry name" value="MltB_2"/>
</dbReference>
<reference evidence="4 5" key="1">
    <citation type="submission" date="2020-08" db="EMBL/GenBank/DDBJ databases">
        <title>Genomic Encyclopedia of Type Strains, Phase IV (KMG-IV): sequencing the most valuable type-strain genomes for metagenomic binning, comparative biology and taxonomic classification.</title>
        <authorList>
            <person name="Goeker M."/>
        </authorList>
    </citation>
    <scope>NUCLEOTIDE SEQUENCE [LARGE SCALE GENOMIC DNA]</scope>
    <source>
        <strain evidence="4 5">DSM 16268</strain>
    </source>
</reference>
<dbReference type="RefSeq" id="WP_246429682.1">
    <property type="nucleotide sequence ID" value="NZ_JACHOO010000003.1"/>
</dbReference>
<dbReference type="InterPro" id="IPR036366">
    <property type="entry name" value="PGBDSf"/>
</dbReference>
<dbReference type="Gene3D" id="1.10.101.10">
    <property type="entry name" value="PGBD-like superfamily/PGBD"/>
    <property type="match status" value="1"/>
</dbReference>
<feature type="chain" id="PRO_5031272459" evidence="1">
    <location>
        <begin position="40"/>
        <end position="419"/>
    </location>
</feature>
<evidence type="ECO:0000259" key="3">
    <source>
        <dbReference type="Pfam" id="PF13406"/>
    </source>
</evidence>
<dbReference type="FunFam" id="1.10.8.350:FF:000001">
    <property type="entry name" value="Lytic murein transglycosylase B"/>
    <property type="match status" value="1"/>
</dbReference>
<dbReference type="PANTHER" id="PTHR30163">
    <property type="entry name" value="MEMBRANE-BOUND LYTIC MUREIN TRANSGLYCOSYLASE B"/>
    <property type="match status" value="1"/>
</dbReference>
<dbReference type="Proteomes" id="UP000523821">
    <property type="component" value="Unassembled WGS sequence"/>
</dbReference>
<dbReference type="CDD" id="cd13399">
    <property type="entry name" value="Slt35-like"/>
    <property type="match status" value="1"/>
</dbReference>
<evidence type="ECO:0000259" key="2">
    <source>
        <dbReference type="Pfam" id="PF01471"/>
    </source>
</evidence>
<sequence length="419" mass="46139">MLLLERTRRVACAAARRLAGLTLALLVFGVSLPPPQAQADAAAKAWVERFWREARAAGVSRRTYDAALGRFTPDPDVLRRASAQAEFVKPLWEYLDSAVSERRIADGRAALRRYERGLDEIERRYGVSRYAVVAIWGMESSYGQVLENDQIVKNTIRSLATLAYKGGRRARYGRTQLIAALKILEHGDITPGRMVGSWAGAMGHTQFIPTTYRAYAADFDGDGKRDIWTNPLDALASTANYLRVSGWRAGESWGYEVEIPAGFDWRHADRDETRPVSAWAKLGIRRVAGRAFSRADEPARLYAPAGAHGPVFLLIRNFQAIKRYNNADAYALAVGHLADRLAGYGAFVAGWPQGDRPLTPDERGDLQRALARRGHYSGAIDGKIGPGTRAAIRAYQARAGLVPDGWASAALLARMRGES</sequence>
<keyword evidence="1" id="KW-0732">Signal</keyword>
<dbReference type="NCBIfam" id="TIGR02283">
    <property type="entry name" value="MltB_2"/>
    <property type="match status" value="1"/>
</dbReference>
<dbReference type="GO" id="GO:0009253">
    <property type="term" value="P:peptidoglycan catabolic process"/>
    <property type="evidence" value="ECO:0007669"/>
    <property type="project" value="TreeGrafter"/>
</dbReference>